<proteinExistence type="predicted"/>
<organism evidence="2 3">
    <name type="scientific">Providencia phage PSTCR2</name>
    <dbReference type="NCBI Taxonomy" id="2783544"/>
    <lineage>
        <taxon>Viruses</taxon>
        <taxon>Duplodnaviria</taxon>
        <taxon>Heunggongvirae</taxon>
        <taxon>Uroviricota</taxon>
        <taxon>Caudoviricetes</taxon>
        <taxon>Autographivirales</taxon>
        <taxon>Autotranscriptaviridae</taxon>
        <taxon>Studiervirinae</taxon>
        <taxon>Solymavirus</taxon>
        <taxon>Solymavirus PSTCR2</taxon>
    </lineage>
</organism>
<dbReference type="GO" id="GO:0044659">
    <property type="term" value="P:viral release from host cell by cytolysis"/>
    <property type="evidence" value="ECO:0007669"/>
    <property type="project" value="InterPro"/>
</dbReference>
<evidence type="ECO:0000256" key="1">
    <source>
        <dbReference type="SAM" id="Phobius"/>
    </source>
</evidence>
<evidence type="ECO:0000313" key="2">
    <source>
        <dbReference type="EMBL" id="QPB11958.1"/>
    </source>
</evidence>
<sequence>MIGQTAPSGASNLLNLNGDTVNVGVVGTSAGVSAAAQFFGLTISEWFYLAAIIYTLCIIIDKVVDIYKKAKYKSEWTVEDDKVRINAKSKHGGE</sequence>
<protein>
    <submittedName>
        <fullName evidence="2">Class II holin</fullName>
    </submittedName>
</protein>
<dbReference type="InterPro" id="IPR019682">
    <property type="entry name" value="Phage_T7_Gp17.5_holin"/>
</dbReference>
<keyword evidence="1" id="KW-1133">Transmembrane helix</keyword>
<dbReference type="EMBL" id="MW057854">
    <property type="protein sequence ID" value="QPB11958.1"/>
    <property type="molecule type" value="Genomic_DNA"/>
</dbReference>
<dbReference type="Proteomes" id="UP000663070">
    <property type="component" value="Segment"/>
</dbReference>
<keyword evidence="1" id="KW-0472">Membrane</keyword>
<feature type="transmembrane region" description="Helical" evidence="1">
    <location>
        <begin position="46"/>
        <end position="64"/>
    </location>
</feature>
<keyword evidence="3" id="KW-1185">Reference proteome</keyword>
<reference evidence="2" key="1">
    <citation type="submission" date="2020-10" db="EMBL/GenBank/DDBJ databases">
        <title>Novel bacteriophages targeting Providencia spp. as potential agents for phage therapy.</title>
        <authorList>
            <person name="Rakov C."/>
            <person name="Alkalay-Oren S."/>
            <person name="Coppenhagen-Glazer S."/>
            <person name="Hazan R."/>
        </authorList>
    </citation>
    <scope>NUCLEOTIDE SEQUENCE</scope>
</reference>
<dbReference type="Pfam" id="PF10746">
    <property type="entry name" value="Phage_holin_2_2"/>
    <property type="match status" value="1"/>
</dbReference>
<keyword evidence="1" id="KW-0812">Transmembrane</keyword>
<name>A0A873WRQ3_9CAUD</name>
<accession>A0A873WRQ3</accession>
<evidence type="ECO:0000313" key="3">
    <source>
        <dbReference type="Proteomes" id="UP000663070"/>
    </source>
</evidence>